<organism evidence="8 9">
    <name type="scientific">miscellaneous Crenarchaeota group-1 archaeon SG8-32-3</name>
    <dbReference type="NCBI Taxonomy" id="1685125"/>
    <lineage>
        <taxon>Archaea</taxon>
        <taxon>Candidatus Bathyarchaeota</taxon>
        <taxon>MCG-1</taxon>
    </lineage>
</organism>
<dbReference type="PROSITE" id="PS00646">
    <property type="entry name" value="RIBOSOMAL_S13_1"/>
    <property type="match status" value="1"/>
</dbReference>
<evidence type="ECO:0000256" key="4">
    <source>
        <dbReference type="ARBA" id="ARBA00063089"/>
    </source>
</evidence>
<dbReference type="FunFam" id="4.10.910.10:FF:000002">
    <property type="entry name" value="40S ribosomal protein S18"/>
    <property type="match status" value="1"/>
</dbReference>
<dbReference type="PANTHER" id="PTHR10871">
    <property type="entry name" value="30S RIBOSOMAL PROTEIN S13/40S RIBOSOMAL PROTEIN S18"/>
    <property type="match status" value="1"/>
</dbReference>
<keyword evidence="3 5" id="KW-0687">Ribonucleoprotein</keyword>
<name>A0A0M0BUC9_9ARCH</name>
<dbReference type="GO" id="GO:0005829">
    <property type="term" value="C:cytosol"/>
    <property type="evidence" value="ECO:0007669"/>
    <property type="project" value="TreeGrafter"/>
</dbReference>
<dbReference type="PANTHER" id="PTHR10871:SF3">
    <property type="entry name" value="SMALL RIBOSOMAL SUBUNIT PROTEIN US13"/>
    <property type="match status" value="1"/>
</dbReference>
<dbReference type="GO" id="GO:0006412">
    <property type="term" value="P:translation"/>
    <property type="evidence" value="ECO:0007669"/>
    <property type="project" value="UniProtKB-UniRule"/>
</dbReference>
<keyword evidence="5" id="KW-0699">rRNA-binding</keyword>
<evidence type="ECO:0000256" key="5">
    <source>
        <dbReference type="HAMAP-Rule" id="MF_01315"/>
    </source>
</evidence>
<dbReference type="Gene3D" id="4.10.910.10">
    <property type="entry name" value="30s ribosomal protein s13, domain 2"/>
    <property type="match status" value="1"/>
</dbReference>
<dbReference type="EMBL" id="LFWV01000007">
    <property type="protein sequence ID" value="KON32233.1"/>
    <property type="molecule type" value="Genomic_DNA"/>
</dbReference>
<dbReference type="FunFam" id="1.10.8.50:FF:000001">
    <property type="entry name" value="30S ribosomal protein S13"/>
    <property type="match status" value="1"/>
</dbReference>
<dbReference type="SUPFAM" id="SSF46946">
    <property type="entry name" value="S13-like H2TH domain"/>
    <property type="match status" value="1"/>
</dbReference>
<dbReference type="HAMAP" id="MF_01315">
    <property type="entry name" value="Ribosomal_uS13"/>
    <property type="match status" value="1"/>
</dbReference>
<proteinExistence type="inferred from homology"/>
<evidence type="ECO:0000256" key="1">
    <source>
        <dbReference type="ARBA" id="ARBA00008080"/>
    </source>
</evidence>
<dbReference type="Pfam" id="PF00416">
    <property type="entry name" value="Ribosomal_S13"/>
    <property type="match status" value="1"/>
</dbReference>
<dbReference type="NCBIfam" id="NF003140">
    <property type="entry name" value="PRK04053.1"/>
    <property type="match status" value="1"/>
</dbReference>
<protein>
    <recommendedName>
        <fullName evidence="5">Small ribosomal subunit protein uS13</fullName>
    </recommendedName>
</protein>
<feature type="region of interest" description="Disordered" evidence="7">
    <location>
        <begin position="130"/>
        <end position="155"/>
    </location>
</feature>
<dbReference type="GO" id="GO:0019843">
    <property type="term" value="F:rRNA binding"/>
    <property type="evidence" value="ECO:0007669"/>
    <property type="project" value="UniProtKB-UniRule"/>
</dbReference>
<reference evidence="9" key="1">
    <citation type="submission" date="2015-06" db="EMBL/GenBank/DDBJ databases">
        <title>New insights into the roles of widespread benthic archaea in carbon and nitrogen cycling.</title>
        <authorList>
            <person name="Lazar C.S."/>
            <person name="Baker B.J."/>
            <person name="Seitz K.W."/>
            <person name="Hyde A.S."/>
            <person name="Dick G.J."/>
            <person name="Hinrichs K.-U."/>
            <person name="Teske A.P."/>
        </authorList>
    </citation>
    <scope>NUCLEOTIDE SEQUENCE [LARGE SCALE GENOMIC DNA]</scope>
</reference>
<dbReference type="Proteomes" id="UP000054016">
    <property type="component" value="Unassembled WGS sequence"/>
</dbReference>
<keyword evidence="2 5" id="KW-0689">Ribosomal protein</keyword>
<accession>A0A0M0BUC9</accession>
<evidence type="ECO:0000313" key="9">
    <source>
        <dbReference type="Proteomes" id="UP000054016"/>
    </source>
</evidence>
<dbReference type="GO" id="GO:0015935">
    <property type="term" value="C:small ribosomal subunit"/>
    <property type="evidence" value="ECO:0007669"/>
    <property type="project" value="TreeGrafter"/>
</dbReference>
<dbReference type="InterPro" id="IPR027437">
    <property type="entry name" value="Rbsml_uS13_C"/>
</dbReference>
<comment type="subunit">
    <text evidence="4 5">Part of the 30S ribosomal subunit. Forms a loose heterodimer with protein S19. Forms two bridges to the 50S subunit in the 70S ribosome.</text>
</comment>
<evidence type="ECO:0000256" key="2">
    <source>
        <dbReference type="ARBA" id="ARBA00022980"/>
    </source>
</evidence>
<dbReference type="InterPro" id="IPR018269">
    <property type="entry name" value="Ribosomal_uS13_CS"/>
</dbReference>
<comment type="function">
    <text evidence="5">Located at the top of the head of the 30S subunit, it contacts several helices of the 16S rRNA. In the 70S ribosome it contacts the 23S rRNA (bridge B1a) and protein L5 of the 50S subunit (bridge B1b), connecting the 2 subunits; these bridges are implicated in subunit movement.</text>
</comment>
<dbReference type="InterPro" id="IPR010979">
    <property type="entry name" value="Ribosomal_uS13-like_H2TH"/>
</dbReference>
<dbReference type="PROSITE" id="PS50159">
    <property type="entry name" value="RIBOSOMAL_S13_2"/>
    <property type="match status" value="1"/>
</dbReference>
<dbReference type="AlphaFoldDB" id="A0A0M0BUC9"/>
<gene>
    <name evidence="5" type="primary">rps13</name>
    <name evidence="8" type="ORF">AC478_00765</name>
</gene>
<dbReference type="PATRIC" id="fig|1685125.3.peg.158"/>
<sequence>MSQEYRHILRVMGTDVQGTLKTVYALTKIKGVSLILASAILKKAGVNPDVRVGFLTETEINKIEEIIKEPTKYSLPTWLFNKRKSAETGKDSHLISADLVLSTKNDIDEAKAMRSWRGYRHAYGLKVRGQRTKTTGRAGKSLGVKKKTLQQKSRS</sequence>
<dbReference type="PIRSF" id="PIRSF002134">
    <property type="entry name" value="Ribosomal_S13"/>
    <property type="match status" value="1"/>
</dbReference>
<dbReference type="GO" id="GO:0003735">
    <property type="term" value="F:structural constituent of ribosome"/>
    <property type="evidence" value="ECO:0007669"/>
    <property type="project" value="InterPro"/>
</dbReference>
<evidence type="ECO:0000313" key="8">
    <source>
        <dbReference type="EMBL" id="KON32233.1"/>
    </source>
</evidence>
<comment type="similarity">
    <text evidence="1 5 6">Belongs to the universal ribosomal protein uS13 family.</text>
</comment>
<evidence type="ECO:0000256" key="3">
    <source>
        <dbReference type="ARBA" id="ARBA00023274"/>
    </source>
</evidence>
<comment type="caution">
    <text evidence="8">The sequence shown here is derived from an EMBL/GenBank/DDBJ whole genome shotgun (WGS) entry which is preliminary data.</text>
</comment>
<dbReference type="Gene3D" id="1.10.8.50">
    <property type="match status" value="1"/>
</dbReference>
<feature type="compositionally biased region" description="Basic residues" evidence="7">
    <location>
        <begin position="143"/>
        <end position="155"/>
    </location>
</feature>
<dbReference type="InterPro" id="IPR001892">
    <property type="entry name" value="Ribosomal_uS13"/>
</dbReference>
<evidence type="ECO:0000256" key="6">
    <source>
        <dbReference type="RuleBase" id="RU003830"/>
    </source>
</evidence>
<keyword evidence="5" id="KW-0694">RNA-binding</keyword>
<evidence type="ECO:0000256" key="7">
    <source>
        <dbReference type="SAM" id="MobiDB-lite"/>
    </source>
</evidence>